<protein>
    <submittedName>
        <fullName evidence="2">Uncharacterized protein</fullName>
    </submittedName>
</protein>
<accession>A0A401J5N0</accession>
<dbReference type="EMBL" id="BBQY01000022">
    <property type="protein sequence ID" value="GBH31890.1"/>
    <property type="molecule type" value="Genomic_DNA"/>
</dbReference>
<keyword evidence="1" id="KW-0812">Transmembrane</keyword>
<reference evidence="2 3" key="1">
    <citation type="submission" date="2014-12" db="EMBL/GenBank/DDBJ databases">
        <title>Whole genome sequencing of Sphingobium xenophagum OW59.</title>
        <authorList>
            <person name="Ohta Y."/>
            <person name="Nishi S."/>
            <person name="Hatada Y."/>
        </authorList>
    </citation>
    <scope>NUCLEOTIDE SEQUENCE [LARGE SCALE GENOMIC DNA]</scope>
    <source>
        <strain evidence="2 3">OW59</strain>
    </source>
</reference>
<proteinExistence type="predicted"/>
<dbReference type="AlphaFoldDB" id="A0A401J5N0"/>
<dbReference type="Proteomes" id="UP000290975">
    <property type="component" value="Unassembled WGS sequence"/>
</dbReference>
<gene>
    <name evidence="2" type="ORF">MBESOW_P3151</name>
</gene>
<evidence type="ECO:0000313" key="3">
    <source>
        <dbReference type="Proteomes" id="UP000290975"/>
    </source>
</evidence>
<organism evidence="2 3">
    <name type="scientific">Sphingobium xenophagum</name>
    <dbReference type="NCBI Taxonomy" id="121428"/>
    <lineage>
        <taxon>Bacteria</taxon>
        <taxon>Pseudomonadati</taxon>
        <taxon>Pseudomonadota</taxon>
        <taxon>Alphaproteobacteria</taxon>
        <taxon>Sphingomonadales</taxon>
        <taxon>Sphingomonadaceae</taxon>
        <taxon>Sphingobium</taxon>
    </lineage>
</organism>
<keyword evidence="1" id="KW-1133">Transmembrane helix</keyword>
<comment type="caution">
    <text evidence="2">The sequence shown here is derived from an EMBL/GenBank/DDBJ whole genome shotgun (WGS) entry which is preliminary data.</text>
</comment>
<evidence type="ECO:0000256" key="1">
    <source>
        <dbReference type="SAM" id="Phobius"/>
    </source>
</evidence>
<keyword evidence="1" id="KW-0472">Membrane</keyword>
<evidence type="ECO:0000313" key="2">
    <source>
        <dbReference type="EMBL" id="GBH31890.1"/>
    </source>
</evidence>
<sequence length="98" mass="10601">MAIRGWLDTLDHPFAEIEKSLRPDGDDFAAVIMATGAAQIVGALEFTAVGAFLERFDAQRIVATAHTALGGGRFPFGDSHIGTLFRKSIRLCERPDPT</sequence>
<keyword evidence="3" id="KW-1185">Reference proteome</keyword>
<name>A0A401J5N0_SPHXE</name>
<feature type="transmembrane region" description="Helical" evidence="1">
    <location>
        <begin position="28"/>
        <end position="53"/>
    </location>
</feature>